<sequence>MSKVKSLKEIVEKLRSCGFECEAGPLENNVDFQLLECIAGVGTKSSLEIVARMRGNVAKARAKLTPITPQEYRDAIVEQAKKDVAELNGGKYAYRVCREEFVVNKEKRTVVALLRGAFTEKVQHRGIAKCAPSDCFNAHIGKAIALRRALGLEVPAEYLNAPHPTEVRVGDVVQWKGQGEYRYVINEKQQNNLYGFLDVGTGRDYGIIRYDNLTDITTVIDDTREGVDGE</sequence>
<organism evidence="1 2">
    <name type="scientific">Cytobacillus purgationiresistens</name>
    <dbReference type="NCBI Taxonomy" id="863449"/>
    <lineage>
        <taxon>Bacteria</taxon>
        <taxon>Bacillati</taxon>
        <taxon>Bacillota</taxon>
        <taxon>Bacilli</taxon>
        <taxon>Bacillales</taxon>
        <taxon>Bacillaceae</taxon>
        <taxon>Cytobacillus</taxon>
    </lineage>
</organism>
<gene>
    <name evidence="1" type="ORF">J2S17_002680</name>
</gene>
<dbReference type="EMBL" id="JAUSUB010000010">
    <property type="protein sequence ID" value="MDQ0270795.1"/>
    <property type="molecule type" value="Genomic_DNA"/>
</dbReference>
<keyword evidence="2" id="KW-1185">Reference proteome</keyword>
<name>A0ABU0AIC1_9BACI</name>
<dbReference type="Proteomes" id="UP001238088">
    <property type="component" value="Unassembled WGS sequence"/>
</dbReference>
<dbReference type="RefSeq" id="WP_307475506.1">
    <property type="nucleotide sequence ID" value="NZ_JAUSUB010000010.1"/>
</dbReference>
<accession>A0ABU0AIC1</accession>
<comment type="caution">
    <text evidence="1">The sequence shown here is derived from an EMBL/GenBank/DDBJ whole genome shotgun (WGS) entry which is preliminary data.</text>
</comment>
<evidence type="ECO:0000313" key="2">
    <source>
        <dbReference type="Proteomes" id="UP001238088"/>
    </source>
</evidence>
<evidence type="ECO:0000313" key="1">
    <source>
        <dbReference type="EMBL" id="MDQ0270795.1"/>
    </source>
</evidence>
<proteinExistence type="predicted"/>
<protein>
    <submittedName>
        <fullName evidence="1">Uncharacterized protein</fullName>
    </submittedName>
</protein>
<reference evidence="1 2" key="1">
    <citation type="submission" date="2023-07" db="EMBL/GenBank/DDBJ databases">
        <title>Genomic Encyclopedia of Type Strains, Phase IV (KMG-IV): sequencing the most valuable type-strain genomes for metagenomic binning, comparative biology and taxonomic classification.</title>
        <authorList>
            <person name="Goeker M."/>
        </authorList>
    </citation>
    <scope>NUCLEOTIDE SEQUENCE [LARGE SCALE GENOMIC DNA]</scope>
    <source>
        <strain evidence="1 2">DSM 23494</strain>
    </source>
</reference>